<dbReference type="AlphaFoldDB" id="A0A161JNU2"/>
<keyword evidence="2" id="KW-1185">Reference proteome</keyword>
<dbReference type="RefSeq" id="WP_096456395.1">
    <property type="nucleotide sequence ID" value="NZ_AP017369.1"/>
</dbReference>
<name>A0A161JNU2_9CORY</name>
<accession>A0A161JNU2</accession>
<dbReference type="Proteomes" id="UP000218244">
    <property type="component" value="Chromosome"/>
</dbReference>
<reference evidence="1 2" key="1">
    <citation type="submission" date="2016-02" db="EMBL/GenBank/DDBJ databases">
        <title>Corynebacterium glutamicum N24 whole genome sequencing project.</title>
        <authorList>
            <person name="Matsutani M."/>
            <person name="Nangtapong N."/>
            <person name="Yakushi T."/>
            <person name="Matsushita K."/>
        </authorList>
    </citation>
    <scope>NUCLEOTIDE SEQUENCE [LARGE SCALE GENOMIC DNA]</scope>
    <source>
        <strain evidence="1 2">N24</strain>
    </source>
</reference>
<evidence type="ECO:0000313" key="1">
    <source>
        <dbReference type="EMBL" id="BAU96118.1"/>
    </source>
</evidence>
<protein>
    <submittedName>
        <fullName evidence="1">Uncharacterized protein</fullName>
    </submittedName>
</protein>
<evidence type="ECO:0000313" key="2">
    <source>
        <dbReference type="Proteomes" id="UP000218244"/>
    </source>
</evidence>
<sequence length="158" mass="18233">MTDTATHNTSRARPELTADQAAFITGFCDAAIFTAIVTIDDEPMFLTDAFFLGQETYTDILIAQLRNNKAIVKDCLEFLHDNYDTMKKLIDDGLCPDWEHHGHDFLLTRDHHGAGFWDRGYDEYGDRLTDNAEKYSENCFNFWIEPDSDPLSISYDYR</sequence>
<organism evidence="1 2">
    <name type="scientific">Corynebacterium suranareeae</name>
    <dbReference type="NCBI Taxonomy" id="2506452"/>
    <lineage>
        <taxon>Bacteria</taxon>
        <taxon>Bacillati</taxon>
        <taxon>Actinomycetota</taxon>
        <taxon>Actinomycetes</taxon>
        <taxon>Mycobacteriales</taxon>
        <taxon>Corynebacteriaceae</taxon>
        <taxon>Corynebacterium</taxon>
    </lineage>
</organism>
<proteinExistence type="predicted"/>
<dbReference type="EMBL" id="AP017369">
    <property type="protein sequence ID" value="BAU96118.1"/>
    <property type="molecule type" value="Genomic_DNA"/>
</dbReference>
<dbReference type="KEGG" id="csur:N24_1856"/>
<gene>
    <name evidence="1" type="ORF">N24_1856</name>
</gene>